<dbReference type="AlphaFoldDB" id="A0A5B7DJK2"/>
<protein>
    <submittedName>
        <fullName evidence="1">Uncharacterized protein</fullName>
    </submittedName>
</protein>
<proteinExistence type="predicted"/>
<evidence type="ECO:0000313" key="1">
    <source>
        <dbReference type="EMBL" id="MPC21590.1"/>
    </source>
</evidence>
<dbReference type="EMBL" id="VSRR010000992">
    <property type="protein sequence ID" value="MPC21590.1"/>
    <property type="molecule type" value="Genomic_DNA"/>
</dbReference>
<dbReference type="Proteomes" id="UP000324222">
    <property type="component" value="Unassembled WGS sequence"/>
</dbReference>
<reference evidence="1 2" key="1">
    <citation type="submission" date="2019-05" db="EMBL/GenBank/DDBJ databases">
        <title>Another draft genome of Portunus trituberculatus and its Hox gene families provides insights of decapod evolution.</title>
        <authorList>
            <person name="Jeong J.-H."/>
            <person name="Song I."/>
            <person name="Kim S."/>
            <person name="Choi T."/>
            <person name="Kim D."/>
            <person name="Ryu S."/>
            <person name="Kim W."/>
        </authorList>
    </citation>
    <scope>NUCLEOTIDE SEQUENCE [LARGE SCALE GENOMIC DNA]</scope>
    <source>
        <tissue evidence="1">Muscle</tissue>
    </source>
</reference>
<evidence type="ECO:0000313" key="2">
    <source>
        <dbReference type="Proteomes" id="UP000324222"/>
    </source>
</evidence>
<keyword evidence="2" id="KW-1185">Reference proteome</keyword>
<accession>A0A5B7DJK2</accession>
<sequence>MKKFQAGTWSVSAEARCLGAFLAKSNYYAGEGVEGVEGAEAARRPPPDTSINIHALIPCIVNGHFYRAENNGAATRITHHNHAGAGRTNYFTPRPSMPPNLNLQPGQQKSEIDVRGSVGLRPHRRAIELIGACYLNF</sequence>
<organism evidence="1 2">
    <name type="scientific">Portunus trituberculatus</name>
    <name type="common">Swimming crab</name>
    <name type="synonym">Neptunus trituberculatus</name>
    <dbReference type="NCBI Taxonomy" id="210409"/>
    <lineage>
        <taxon>Eukaryota</taxon>
        <taxon>Metazoa</taxon>
        <taxon>Ecdysozoa</taxon>
        <taxon>Arthropoda</taxon>
        <taxon>Crustacea</taxon>
        <taxon>Multicrustacea</taxon>
        <taxon>Malacostraca</taxon>
        <taxon>Eumalacostraca</taxon>
        <taxon>Eucarida</taxon>
        <taxon>Decapoda</taxon>
        <taxon>Pleocyemata</taxon>
        <taxon>Brachyura</taxon>
        <taxon>Eubrachyura</taxon>
        <taxon>Portunoidea</taxon>
        <taxon>Portunidae</taxon>
        <taxon>Portuninae</taxon>
        <taxon>Portunus</taxon>
    </lineage>
</organism>
<comment type="caution">
    <text evidence="1">The sequence shown here is derived from an EMBL/GenBank/DDBJ whole genome shotgun (WGS) entry which is preliminary data.</text>
</comment>
<gene>
    <name evidence="1" type="ORF">E2C01_014577</name>
</gene>
<name>A0A5B7DJK2_PORTR</name>